<evidence type="ECO:0000313" key="2">
    <source>
        <dbReference type="EMBL" id="EOQ70917.1"/>
    </source>
</evidence>
<dbReference type="Pfam" id="PF10552">
    <property type="entry name" value="ORF6C"/>
    <property type="match status" value="1"/>
</dbReference>
<accession>A0ABC9T5L8</accession>
<gene>
    <name evidence="2" type="ORF">IAY_01405</name>
</gene>
<proteinExistence type="predicted"/>
<evidence type="ECO:0000313" key="3">
    <source>
        <dbReference type="Proteomes" id="UP000014060"/>
    </source>
</evidence>
<evidence type="ECO:0000259" key="1">
    <source>
        <dbReference type="Pfam" id="PF10552"/>
    </source>
</evidence>
<name>A0ABC9T5L8_BACCE</name>
<comment type="caution">
    <text evidence="2">The sequence shown here is derived from an EMBL/GenBank/DDBJ whole genome shotgun (WGS) entry which is preliminary data.</text>
</comment>
<sequence>MNSYKAIKRYHLDRAIQIINEEYSIPTVLNEEITVKNSQINMAEIQ</sequence>
<dbReference type="AlphaFoldDB" id="A0ABC9T5L8"/>
<reference evidence="2 3" key="1">
    <citation type="submission" date="2013-01" db="EMBL/GenBank/DDBJ databases">
        <title>The Genome Sequence of Bacillus cereus TIAC219.</title>
        <authorList>
            <consortium name="The Broad Institute Genome Sequencing Platform"/>
            <consortium name="The Broad Institute Genome Sequencing Center for Infectious Disease"/>
            <person name="Feldgarden M."/>
            <person name="Van der Auwera G.A."/>
            <person name="Mahillon J."/>
            <person name="Duprez V."/>
            <person name="Timmery S."/>
            <person name="Mattelet C."/>
            <person name="Dierick K."/>
            <person name="Sun M."/>
            <person name="Yu Z."/>
            <person name="Zhu L."/>
            <person name="Hu X."/>
            <person name="Shank E.B."/>
            <person name="Swiecicka I."/>
            <person name="Hansen B.M."/>
            <person name="Andrup L."/>
            <person name="Walker B."/>
            <person name="Young S.K."/>
            <person name="Zeng Q."/>
            <person name="Gargeya S."/>
            <person name="Fitzgerald M."/>
            <person name="Haas B."/>
            <person name="Abouelleil A."/>
            <person name="Alvarado L."/>
            <person name="Arachchi H.M."/>
            <person name="Berlin A.M."/>
            <person name="Chapman S.B."/>
            <person name="Dewar J."/>
            <person name="Goldberg J."/>
            <person name="Griggs A."/>
            <person name="Gujja S."/>
            <person name="Hansen M."/>
            <person name="Howarth C."/>
            <person name="Imamovic A."/>
            <person name="Larimer J."/>
            <person name="McCowan C."/>
            <person name="Murphy C."/>
            <person name="Neiman D."/>
            <person name="Pearson M."/>
            <person name="Priest M."/>
            <person name="Roberts A."/>
            <person name="Saif S."/>
            <person name="Shea T."/>
            <person name="Sisk P."/>
            <person name="Sykes S."/>
            <person name="Wortman J."/>
            <person name="Nusbaum C."/>
            <person name="Birren B."/>
        </authorList>
    </citation>
    <scope>NUCLEOTIDE SEQUENCE [LARGE SCALE GENOMIC DNA]</scope>
    <source>
        <strain evidence="2 3">TIAC219</strain>
    </source>
</reference>
<protein>
    <recommendedName>
        <fullName evidence="1">ORF6C domain-containing protein</fullName>
    </recommendedName>
</protein>
<dbReference type="Proteomes" id="UP000014060">
    <property type="component" value="Unassembled WGS sequence"/>
</dbReference>
<dbReference type="InterPro" id="IPR018878">
    <property type="entry name" value="ORF6C_dom"/>
</dbReference>
<organism evidence="2 3">
    <name type="scientific">Bacillus cereus TIAC219</name>
    <dbReference type="NCBI Taxonomy" id="718222"/>
    <lineage>
        <taxon>Bacteria</taxon>
        <taxon>Bacillati</taxon>
        <taxon>Bacillota</taxon>
        <taxon>Bacilli</taxon>
        <taxon>Bacillales</taxon>
        <taxon>Bacillaceae</taxon>
        <taxon>Bacillus</taxon>
        <taxon>Bacillus cereus group</taxon>
    </lineage>
</organism>
<feature type="domain" description="ORF6C" evidence="1">
    <location>
        <begin position="2"/>
        <end position="33"/>
    </location>
</feature>
<dbReference type="EMBL" id="AHCJ01000008">
    <property type="protein sequence ID" value="EOQ70917.1"/>
    <property type="molecule type" value="Genomic_DNA"/>
</dbReference>